<gene>
    <name evidence="2" type="ORF">CK203_077942</name>
</gene>
<feature type="compositionally biased region" description="Basic and acidic residues" evidence="1">
    <location>
        <begin position="35"/>
        <end position="49"/>
    </location>
</feature>
<protein>
    <submittedName>
        <fullName evidence="2">Uncharacterized protein</fullName>
    </submittedName>
</protein>
<evidence type="ECO:0000256" key="1">
    <source>
        <dbReference type="SAM" id="MobiDB-lite"/>
    </source>
</evidence>
<dbReference type="AlphaFoldDB" id="A0A438EAU2"/>
<comment type="caution">
    <text evidence="2">The sequence shown here is derived from an EMBL/GenBank/DDBJ whole genome shotgun (WGS) entry which is preliminary data.</text>
</comment>
<organism evidence="2 3">
    <name type="scientific">Vitis vinifera</name>
    <name type="common">Grape</name>
    <dbReference type="NCBI Taxonomy" id="29760"/>
    <lineage>
        <taxon>Eukaryota</taxon>
        <taxon>Viridiplantae</taxon>
        <taxon>Streptophyta</taxon>
        <taxon>Embryophyta</taxon>
        <taxon>Tracheophyta</taxon>
        <taxon>Spermatophyta</taxon>
        <taxon>Magnoliopsida</taxon>
        <taxon>eudicotyledons</taxon>
        <taxon>Gunneridae</taxon>
        <taxon>Pentapetalae</taxon>
        <taxon>rosids</taxon>
        <taxon>Vitales</taxon>
        <taxon>Vitaceae</taxon>
        <taxon>Viteae</taxon>
        <taxon>Vitis</taxon>
    </lineage>
</organism>
<dbReference type="Proteomes" id="UP000288805">
    <property type="component" value="Unassembled WGS sequence"/>
</dbReference>
<dbReference type="EMBL" id="QGNW01001338">
    <property type="protein sequence ID" value="RVW44925.1"/>
    <property type="molecule type" value="Genomic_DNA"/>
</dbReference>
<sequence length="175" mass="20201">MEEPLMMLKFEDEEEMWWERLPWLSKVVPIKKMKGRENEKAREEREVGSRAKNSSSKGNEKWRVVKVVRAKSVRKAGGEENLMETGRLVQLKLFQLWGKRMVALKMKEKLSGLRDCWEKGQSSEGLGRAYSDGHSRPPCFGLDGVDCRPSLGLSYEQPSERTVMVMRKGVILALW</sequence>
<evidence type="ECO:0000313" key="2">
    <source>
        <dbReference type="EMBL" id="RVW44925.1"/>
    </source>
</evidence>
<reference evidence="2 3" key="1">
    <citation type="journal article" date="2018" name="PLoS Genet.">
        <title>Population sequencing reveals clonal diversity and ancestral inbreeding in the grapevine cultivar Chardonnay.</title>
        <authorList>
            <person name="Roach M.J."/>
            <person name="Johnson D.L."/>
            <person name="Bohlmann J."/>
            <person name="van Vuuren H.J."/>
            <person name="Jones S.J."/>
            <person name="Pretorius I.S."/>
            <person name="Schmidt S.A."/>
            <person name="Borneman A.R."/>
        </authorList>
    </citation>
    <scope>NUCLEOTIDE SEQUENCE [LARGE SCALE GENOMIC DNA]</scope>
    <source>
        <strain evidence="3">cv. Chardonnay</strain>
        <tissue evidence="2">Leaf</tissue>
    </source>
</reference>
<accession>A0A438EAU2</accession>
<feature type="region of interest" description="Disordered" evidence="1">
    <location>
        <begin position="34"/>
        <end position="58"/>
    </location>
</feature>
<name>A0A438EAU2_VITVI</name>
<proteinExistence type="predicted"/>
<evidence type="ECO:0000313" key="3">
    <source>
        <dbReference type="Proteomes" id="UP000288805"/>
    </source>
</evidence>